<evidence type="ECO:0000256" key="2">
    <source>
        <dbReference type="ARBA" id="ARBA00022692"/>
    </source>
</evidence>
<keyword evidence="2 5" id="KW-0812">Transmembrane</keyword>
<keyword evidence="4 5" id="KW-0472">Membrane</keyword>
<reference evidence="6 7" key="1">
    <citation type="submission" date="2018-12" db="EMBL/GenBank/DDBJ databases">
        <title>Bacillus ochoae sp. nov., Paenibacillus whitsoniae sp. nov., Paenibacillus spiritus sp. nov. Isolated from the Mars Exploration Rover during spacecraft assembly.</title>
        <authorList>
            <person name="Seuylemezian A."/>
            <person name="Vaishampayan P."/>
        </authorList>
    </citation>
    <scope>NUCLEOTIDE SEQUENCE [LARGE SCALE GENOMIC DNA]</scope>
    <source>
        <strain evidence="6 7">MER 54</strain>
    </source>
</reference>
<evidence type="ECO:0000256" key="4">
    <source>
        <dbReference type="ARBA" id="ARBA00023136"/>
    </source>
</evidence>
<gene>
    <name evidence="6" type="ORF">EJQ19_00360</name>
</gene>
<feature type="transmembrane region" description="Helical" evidence="5">
    <location>
        <begin position="53"/>
        <end position="75"/>
    </location>
</feature>
<dbReference type="AlphaFoldDB" id="A0A3S0ASU7"/>
<feature type="transmembrane region" description="Helical" evidence="5">
    <location>
        <begin position="126"/>
        <end position="148"/>
    </location>
</feature>
<feature type="transmembrane region" description="Helical" evidence="5">
    <location>
        <begin position="12"/>
        <end position="33"/>
    </location>
</feature>
<keyword evidence="3 5" id="KW-1133">Transmembrane helix</keyword>
<dbReference type="OrthoDB" id="2039442at2"/>
<proteinExistence type="predicted"/>
<accession>A0A3S0ASU7</accession>
<dbReference type="PANTHER" id="PTHR33514:SF13">
    <property type="entry name" value="PROTEIN ABCI12, CHLOROPLASTIC"/>
    <property type="match status" value="1"/>
</dbReference>
<protein>
    <submittedName>
        <fullName evidence="6">Energy-coupling factor transporter transmembrane protein EcfT</fullName>
    </submittedName>
</protein>
<evidence type="ECO:0000256" key="3">
    <source>
        <dbReference type="ARBA" id="ARBA00022989"/>
    </source>
</evidence>
<sequence>MRRDSFAAYHPVLNFAYYAAVLLCSMLFLHPVLQVFSLLGALLYALRLRGRTALRFSLIYMLPLLVVTAVLNPLWHHAGVTILFYLHNGNPITLESVLYGAASACMFVTVVLWFTSFNVVITSDKWMYVFGKMMPALALMFSMTLRFVPRYAAQLRKIASAQRTIGREAAQGSVLGRARHGLRLVSILTTWALENAIDTADAMKARGYGLPGRTSFALYRWARRDSALAVALGVLLGIVAASVWTGQNAIRFFPSLKFQTLTPLGLAGDAAWGILCLLPVAIQLVEDLRWKFIISRI</sequence>
<keyword evidence="7" id="KW-1185">Reference proteome</keyword>
<evidence type="ECO:0000313" key="7">
    <source>
        <dbReference type="Proteomes" id="UP000276128"/>
    </source>
</evidence>
<dbReference type="InterPro" id="IPR003339">
    <property type="entry name" value="ABC/ECF_trnsptr_transmembrane"/>
</dbReference>
<dbReference type="RefSeq" id="WP_126139226.1">
    <property type="nucleotide sequence ID" value="NZ_RXHU01000002.1"/>
</dbReference>
<evidence type="ECO:0000256" key="5">
    <source>
        <dbReference type="SAM" id="Phobius"/>
    </source>
</evidence>
<comment type="subcellular location">
    <subcellularLocation>
        <location evidence="1">Membrane</location>
        <topology evidence="1">Multi-pass membrane protein</topology>
    </subcellularLocation>
</comment>
<name>A0A3S0ASU7_9BACL</name>
<comment type="caution">
    <text evidence="6">The sequence shown here is derived from an EMBL/GenBank/DDBJ whole genome shotgun (WGS) entry which is preliminary data.</text>
</comment>
<feature type="transmembrane region" description="Helical" evidence="5">
    <location>
        <begin position="264"/>
        <end position="285"/>
    </location>
</feature>
<feature type="transmembrane region" description="Helical" evidence="5">
    <location>
        <begin position="226"/>
        <end position="244"/>
    </location>
</feature>
<organism evidence="6 7">
    <name type="scientific">Paenibacillus whitsoniae</name>
    <dbReference type="NCBI Taxonomy" id="2496558"/>
    <lineage>
        <taxon>Bacteria</taxon>
        <taxon>Bacillati</taxon>
        <taxon>Bacillota</taxon>
        <taxon>Bacilli</taxon>
        <taxon>Bacillales</taxon>
        <taxon>Paenibacillaceae</taxon>
        <taxon>Paenibacillus</taxon>
    </lineage>
</organism>
<evidence type="ECO:0000256" key="1">
    <source>
        <dbReference type="ARBA" id="ARBA00004141"/>
    </source>
</evidence>
<dbReference type="EMBL" id="RXHU01000002">
    <property type="protein sequence ID" value="RTE11796.1"/>
    <property type="molecule type" value="Genomic_DNA"/>
</dbReference>
<dbReference type="PANTHER" id="PTHR33514">
    <property type="entry name" value="PROTEIN ABCI12, CHLOROPLASTIC"/>
    <property type="match status" value="1"/>
</dbReference>
<feature type="transmembrane region" description="Helical" evidence="5">
    <location>
        <begin position="96"/>
        <end position="114"/>
    </location>
</feature>
<evidence type="ECO:0000313" key="6">
    <source>
        <dbReference type="EMBL" id="RTE11796.1"/>
    </source>
</evidence>
<dbReference type="CDD" id="cd16914">
    <property type="entry name" value="EcfT"/>
    <property type="match status" value="1"/>
</dbReference>
<dbReference type="GO" id="GO:0005886">
    <property type="term" value="C:plasma membrane"/>
    <property type="evidence" value="ECO:0007669"/>
    <property type="project" value="TreeGrafter"/>
</dbReference>
<dbReference type="Proteomes" id="UP000276128">
    <property type="component" value="Unassembled WGS sequence"/>
</dbReference>